<gene>
    <name evidence="18" type="primary">mdh</name>
    <name evidence="18" type="ORF">ERCICURV3402_545</name>
</gene>
<feature type="binding site" evidence="13">
    <location>
        <begin position="117"/>
        <end position="119"/>
    </location>
    <ligand>
        <name>NAD(+)</name>
        <dbReference type="ChEBI" id="CHEBI:57540"/>
    </ligand>
</feature>
<dbReference type="PIRSF" id="PIRSF000102">
    <property type="entry name" value="Lac_mal_DH"/>
    <property type="match status" value="1"/>
</dbReference>
<dbReference type="InterPro" id="IPR010097">
    <property type="entry name" value="Malate_DH_type1"/>
</dbReference>
<evidence type="ECO:0000256" key="11">
    <source>
        <dbReference type="PIRSR" id="PIRSR000102-1"/>
    </source>
</evidence>
<dbReference type="GO" id="GO:0006108">
    <property type="term" value="P:malate metabolic process"/>
    <property type="evidence" value="ECO:0007669"/>
    <property type="project" value="InterPro"/>
</dbReference>
<feature type="domain" description="Lactate/malate dehydrogenase C-terminal" evidence="17">
    <location>
        <begin position="147"/>
        <end position="310"/>
    </location>
</feature>
<evidence type="ECO:0000256" key="2">
    <source>
        <dbReference type="ARBA" id="ARBA00008824"/>
    </source>
</evidence>
<evidence type="ECO:0000256" key="7">
    <source>
        <dbReference type="ARBA" id="ARBA00023002"/>
    </source>
</evidence>
<evidence type="ECO:0000259" key="16">
    <source>
        <dbReference type="Pfam" id="PF00056"/>
    </source>
</evidence>
<feature type="binding site" evidence="13">
    <location>
        <position position="94"/>
    </location>
    <ligand>
        <name>NAD(+)</name>
        <dbReference type="ChEBI" id="CHEBI:57540"/>
    </ligand>
</feature>
<feature type="binding site" evidence="13">
    <location>
        <position position="228"/>
    </location>
    <ligand>
        <name>NAD(+)</name>
        <dbReference type="ChEBI" id="CHEBI:57540"/>
    </ligand>
</feature>
<dbReference type="Pfam" id="PF00056">
    <property type="entry name" value="Ldh_1_N"/>
    <property type="match status" value="1"/>
</dbReference>
<comment type="function">
    <text evidence="1">Catalyzes the reversible oxidation of malate to oxaloacetate.</text>
</comment>
<comment type="similarity">
    <text evidence="2">Belongs to the LDH/MDH superfamily. MDH type 1 family.</text>
</comment>
<dbReference type="Proteomes" id="UP000294441">
    <property type="component" value="Chromosome 1"/>
</dbReference>
<evidence type="ECO:0000256" key="5">
    <source>
        <dbReference type="ARBA" id="ARBA00020382"/>
    </source>
</evidence>
<dbReference type="PANTHER" id="PTHR11540:SF16">
    <property type="entry name" value="MALATE DEHYDROGENASE, MITOCHONDRIAL"/>
    <property type="match status" value="1"/>
</dbReference>
<feature type="binding site" evidence="12">
    <location>
        <position position="81"/>
    </location>
    <ligand>
        <name>substrate</name>
    </ligand>
</feature>
<evidence type="ECO:0000256" key="4">
    <source>
        <dbReference type="ARBA" id="ARBA00012995"/>
    </source>
</evidence>
<dbReference type="NCBIfam" id="TIGR01772">
    <property type="entry name" value="MDH_euk_gproteo"/>
    <property type="match status" value="1"/>
</dbReference>
<organism evidence="18 19">
    <name type="scientific">Candidatus Erwinia haradaeae</name>
    <dbReference type="NCBI Taxonomy" id="1922217"/>
    <lineage>
        <taxon>Bacteria</taxon>
        <taxon>Pseudomonadati</taxon>
        <taxon>Pseudomonadota</taxon>
        <taxon>Gammaproteobacteria</taxon>
        <taxon>Enterobacterales</taxon>
        <taxon>Erwiniaceae</taxon>
        <taxon>Erwinia</taxon>
    </lineage>
</organism>
<dbReference type="InterPro" id="IPR036291">
    <property type="entry name" value="NAD(P)-bd_dom_sf"/>
</dbReference>
<evidence type="ECO:0000256" key="8">
    <source>
        <dbReference type="ARBA" id="ARBA00023027"/>
    </source>
</evidence>
<dbReference type="CDD" id="cd01337">
    <property type="entry name" value="MDH_glyoxysomal_mitochondrial"/>
    <property type="match status" value="1"/>
</dbReference>
<accession>A0A451D8M3</accession>
<dbReference type="InterPro" id="IPR001252">
    <property type="entry name" value="Malate_DH_AS"/>
</dbReference>
<evidence type="ECO:0000256" key="9">
    <source>
        <dbReference type="ARBA" id="ARBA00048313"/>
    </source>
</evidence>
<dbReference type="GO" id="GO:0005737">
    <property type="term" value="C:cytoplasm"/>
    <property type="evidence" value="ECO:0007669"/>
    <property type="project" value="TreeGrafter"/>
</dbReference>
<dbReference type="AlphaFoldDB" id="A0A451D8M3"/>
<comment type="catalytic activity">
    <reaction evidence="9 14">
        <text>(S)-malate + NAD(+) = oxaloacetate + NADH + H(+)</text>
        <dbReference type="Rhea" id="RHEA:21432"/>
        <dbReference type="ChEBI" id="CHEBI:15378"/>
        <dbReference type="ChEBI" id="CHEBI:15589"/>
        <dbReference type="ChEBI" id="CHEBI:16452"/>
        <dbReference type="ChEBI" id="CHEBI:57540"/>
        <dbReference type="ChEBI" id="CHEBI:57945"/>
        <dbReference type="EC" id="1.1.1.37"/>
    </reaction>
</comment>
<proteinExistence type="inferred from homology"/>
<dbReference type="GeneID" id="66304820"/>
<dbReference type="Gene3D" id="3.90.110.10">
    <property type="entry name" value="Lactate dehydrogenase/glycoside hydrolase, family 4, C-terminal"/>
    <property type="match status" value="1"/>
</dbReference>
<dbReference type="FunFam" id="3.40.50.720:FF:000268">
    <property type="entry name" value="Malate dehydrogenase"/>
    <property type="match status" value="1"/>
</dbReference>
<dbReference type="InterPro" id="IPR022383">
    <property type="entry name" value="Lactate/malate_DH_C"/>
</dbReference>
<dbReference type="Pfam" id="PF02866">
    <property type="entry name" value="Ldh_1_C"/>
    <property type="match status" value="1"/>
</dbReference>
<evidence type="ECO:0000256" key="12">
    <source>
        <dbReference type="PIRSR" id="PIRSR000102-2"/>
    </source>
</evidence>
<dbReference type="InterPro" id="IPR001236">
    <property type="entry name" value="Lactate/malate_DH_N"/>
</dbReference>
<dbReference type="SUPFAM" id="SSF56327">
    <property type="entry name" value="LDH C-terminal domain-like"/>
    <property type="match status" value="1"/>
</dbReference>
<dbReference type="GO" id="GO:0030060">
    <property type="term" value="F:L-malate dehydrogenase (NAD+) activity"/>
    <property type="evidence" value="ECO:0007669"/>
    <property type="project" value="UniProtKB-UniRule"/>
</dbReference>
<evidence type="ECO:0000256" key="15">
    <source>
        <dbReference type="RuleBase" id="RU003369"/>
    </source>
</evidence>
<dbReference type="InterPro" id="IPR001557">
    <property type="entry name" value="L-lactate/malate_DH"/>
</dbReference>
<feature type="binding site" evidence="12">
    <location>
        <position position="87"/>
    </location>
    <ligand>
        <name>substrate</name>
    </ligand>
</feature>
<evidence type="ECO:0000256" key="6">
    <source>
        <dbReference type="ARBA" id="ARBA00022532"/>
    </source>
</evidence>
<dbReference type="FunFam" id="3.90.110.10:FF:000001">
    <property type="entry name" value="Malate dehydrogenase"/>
    <property type="match status" value="1"/>
</dbReference>
<dbReference type="RefSeq" id="WP_157992786.1">
    <property type="nucleotide sequence ID" value="NZ_LR217713.1"/>
</dbReference>
<dbReference type="PROSITE" id="PS00068">
    <property type="entry name" value="MDH"/>
    <property type="match status" value="1"/>
</dbReference>
<feature type="binding site" evidence="12">
    <location>
        <position position="119"/>
    </location>
    <ligand>
        <name>substrate</name>
    </ligand>
</feature>
<feature type="binding site" evidence="13">
    <location>
        <position position="34"/>
    </location>
    <ligand>
        <name>NAD(+)</name>
        <dbReference type="ChEBI" id="CHEBI:57540"/>
    </ligand>
</feature>
<keyword evidence="6 14" id="KW-0816">Tricarboxylic acid cycle</keyword>
<evidence type="ECO:0000313" key="18">
    <source>
        <dbReference type="EMBL" id="VFP82190.1"/>
    </source>
</evidence>
<sequence>MKVTVLGAAGAIGQSLALLLKMKLPNNSDLSLYDISTVTPGIALDLSHIPTSVKINGFHSVQIGEALSNSNIVLISAGFARKPGMDRSDLFICNAEIIQSLIQEIAIYTPNALIGIITNPINSIIPVAASVLKKAGVYNRSKLFGITTLDIIRSNTFIARLKQKNPEKINTPVIGGHSGITILPLLSQLTQDYDFSEKEIYDLTKQIQNAGNAVLEAKAGGGSATLAMSVAATRFTLSLIRALEGERNILEYAYVEGNTEYARFFSQPFVLGQSGIIEYRSIGYLSNFEKNMLSNMLNTLNNDISIGEKFIE</sequence>
<feature type="domain" description="Lactate/malate dehydrogenase N-terminal" evidence="16">
    <location>
        <begin position="1"/>
        <end position="145"/>
    </location>
</feature>
<evidence type="ECO:0000256" key="3">
    <source>
        <dbReference type="ARBA" id="ARBA00011738"/>
    </source>
</evidence>
<dbReference type="PANTHER" id="PTHR11540">
    <property type="entry name" value="MALATE AND LACTATE DEHYDROGENASE"/>
    <property type="match status" value="1"/>
</dbReference>
<dbReference type="OrthoDB" id="9802969at2"/>
<evidence type="ECO:0000259" key="17">
    <source>
        <dbReference type="Pfam" id="PF02866"/>
    </source>
</evidence>
<keyword evidence="7 15" id="KW-0560">Oxidoreductase</keyword>
<reference evidence="18 19" key="1">
    <citation type="submission" date="2019-02" db="EMBL/GenBank/DDBJ databases">
        <authorList>
            <person name="Manzano-Marin A."/>
            <person name="Manzano-Marin A."/>
        </authorList>
    </citation>
    <scope>NUCLEOTIDE SEQUENCE [LARGE SCALE GENOMIC DNA]</scope>
    <source>
        <strain evidence="18 19">ErCicurvipes</strain>
    </source>
</reference>
<evidence type="ECO:0000313" key="19">
    <source>
        <dbReference type="Proteomes" id="UP000294441"/>
    </source>
</evidence>
<comment type="subunit">
    <text evidence="3">Homodimer.</text>
</comment>
<dbReference type="Gene3D" id="3.40.50.720">
    <property type="entry name" value="NAD(P)-binding Rossmann-like Domain"/>
    <property type="match status" value="1"/>
</dbReference>
<dbReference type="GO" id="GO:0006099">
    <property type="term" value="P:tricarboxylic acid cycle"/>
    <property type="evidence" value="ECO:0007669"/>
    <property type="project" value="UniProtKB-UniRule"/>
</dbReference>
<feature type="binding site" evidence="12">
    <location>
        <position position="153"/>
    </location>
    <ligand>
        <name>substrate</name>
    </ligand>
</feature>
<evidence type="ECO:0000256" key="14">
    <source>
        <dbReference type="RuleBase" id="RU000422"/>
    </source>
</evidence>
<feature type="binding site" evidence="13">
    <location>
        <begin position="7"/>
        <end position="13"/>
    </location>
    <ligand>
        <name>NAD(+)</name>
        <dbReference type="ChEBI" id="CHEBI:57540"/>
    </ligand>
</feature>
<evidence type="ECO:0000256" key="10">
    <source>
        <dbReference type="NCBIfam" id="TIGR01772"/>
    </source>
</evidence>
<name>A0A451D8M3_9GAMM</name>
<keyword evidence="8 13" id="KW-0520">NAD</keyword>
<protein>
    <recommendedName>
        <fullName evidence="5 10">Malate dehydrogenase</fullName>
        <ecNumber evidence="4 10">1.1.1.37</ecNumber>
    </recommendedName>
</protein>
<evidence type="ECO:0000256" key="1">
    <source>
        <dbReference type="ARBA" id="ARBA00003966"/>
    </source>
</evidence>
<dbReference type="EC" id="1.1.1.37" evidence="4 10"/>
<dbReference type="SUPFAM" id="SSF51735">
    <property type="entry name" value="NAD(P)-binding Rossmann-fold domains"/>
    <property type="match status" value="1"/>
</dbReference>
<dbReference type="EMBL" id="LR217713">
    <property type="protein sequence ID" value="VFP82190.1"/>
    <property type="molecule type" value="Genomic_DNA"/>
</dbReference>
<feature type="active site" description="Proton acceptor" evidence="11">
    <location>
        <position position="177"/>
    </location>
</feature>
<dbReference type="InterPro" id="IPR015955">
    <property type="entry name" value="Lactate_DH/Glyco_Ohase_4_C"/>
</dbReference>
<evidence type="ECO:0000256" key="13">
    <source>
        <dbReference type="PIRSR" id="PIRSR000102-3"/>
    </source>
</evidence>